<comment type="catalytic activity">
    <reaction evidence="11">
        <text>a cytidine in tRNA + acetyl-CoA + ATP + H2O = an N(4)-acetylcytidine in tRNA + ADP + phosphate + CoA + H(+)</text>
        <dbReference type="Rhea" id="RHEA:53876"/>
        <dbReference type="Rhea" id="RHEA-COMP:13670"/>
        <dbReference type="Rhea" id="RHEA-COMP:13671"/>
        <dbReference type="ChEBI" id="CHEBI:15377"/>
        <dbReference type="ChEBI" id="CHEBI:15378"/>
        <dbReference type="ChEBI" id="CHEBI:30616"/>
        <dbReference type="ChEBI" id="CHEBI:43474"/>
        <dbReference type="ChEBI" id="CHEBI:57287"/>
        <dbReference type="ChEBI" id="CHEBI:57288"/>
        <dbReference type="ChEBI" id="CHEBI:74900"/>
        <dbReference type="ChEBI" id="CHEBI:82748"/>
        <dbReference type="ChEBI" id="CHEBI:456216"/>
    </reaction>
</comment>
<sequence>MVRKKIDSRIRVMIENGVATRHRSMFVIVGDQGKDQVVILHHMLSKAELKARPSVLWCYKKELGFTSHPRKRMKELQKKIKSGKLSAKEDDPFELFISSTNIRYCYYAETHKILGNTYGMCVLQDFEALTPNLLARTIETVEGGGLVVILLRTMSSLKQLFTMTMDVHSRFRTEAHQDIVGRFNERFLLSLTSCESCVVVDDKLHLIPISTHALTLEPVLAKSLDKTLSAQEVELEELKSSVQDMDVTTGKIIKLCRTLDQAHGFLKFVDAIVEKTLRSTVVMTAARGRGKSAAIGLAMSAAVGFGYSNIFVTAPSPENLKTLFEFIFKGFDALDYQEHIDYEIIQSTNPELNKAVVRVNIFRDHRQTIQYIHPADSHKLGQAELVCIDEAAAIPLPLVKNLLGPYLVFMSSTVNGYEGTGRSLSLKLVQQLRQQSSTYGGSVKEARLAANMVKQGVDTSASGRVLHEVELKESIRYANGDPVESWLNRLLCLDASSIPRSISGCPLPATCQLYYVNRDTLFSYHPASEKFLHRVMALYVSSHYKNSPNDLQLLSDAPAHHIFVLLGPVASSQGELPEVLCVLQVCLEGEISRNTIINSLQRGKRASGDLIPWTVSQQYQDNDFPGLSGARVVRIATHPDYQGMGYGSRALEQLQQYYEGKFPSLKETEQEEMEDEGSDDNSEESKVKEVSDESITLLDEQIQPRKHLPPLLVKLTDRRPEGLDYLGVSYGLTSDLFRFWKKAGYIPVYMRQTSNELTGEHSCIMLKTLNTSQEDQERQAWLEAFWKDFRKRFVALLSYQFRAFKPALALNILQNKAYKSSDSGQLSKSELLMSLTTYDIHRLELYASNMVDYHLIVDLLPELARLFFTGRINIHLSAVQSSILLSLGLQHKIVEDIEKEIELPASQILALFNRSIHKFVQYFNQILEKDVEASVAEKKDIVMDPLRKTMDQELNEAGNEFKLQHRKDVASIMGSDLSHYAIRGSDADWKDVMKGTGKSVVSVKSHLEKKRKLMAETEQEPPAHNKKKTKKKQKSKK</sequence>
<evidence type="ECO:0000256" key="8">
    <source>
        <dbReference type="ARBA" id="ARBA00023315"/>
    </source>
</evidence>
<keyword evidence="7 11" id="KW-0539">Nucleus</keyword>
<comment type="similarity">
    <text evidence="11">Belongs to the RNA cytidine acetyltransferase family. NAT10 subfamily.</text>
</comment>
<feature type="binding site" evidence="11">
    <location>
        <begin position="642"/>
        <end position="648"/>
    </location>
    <ligand>
        <name>acetyl-CoA</name>
        <dbReference type="ChEBI" id="CHEBI:57288"/>
    </ligand>
</feature>
<dbReference type="InterPro" id="IPR027992">
    <property type="entry name" value="tRNA_bind_dom"/>
</dbReference>
<evidence type="ECO:0000259" key="13">
    <source>
        <dbReference type="Pfam" id="PF05127"/>
    </source>
</evidence>
<keyword evidence="3 11" id="KW-0808">Transferase</keyword>
<evidence type="ECO:0000256" key="2">
    <source>
        <dbReference type="ARBA" id="ARBA00022552"/>
    </source>
</evidence>
<dbReference type="PANTHER" id="PTHR10925:SF5">
    <property type="entry name" value="RNA CYTIDINE ACETYLTRANSFERASE"/>
    <property type="match status" value="1"/>
</dbReference>
<feature type="binding site" evidence="11">
    <location>
        <begin position="635"/>
        <end position="637"/>
    </location>
    <ligand>
        <name>acetyl-CoA</name>
        <dbReference type="ChEBI" id="CHEBI:57288"/>
    </ligand>
</feature>
<dbReference type="Gene3D" id="3.40.630.30">
    <property type="match status" value="1"/>
</dbReference>
<dbReference type="InterPro" id="IPR027417">
    <property type="entry name" value="P-loop_NTPase"/>
</dbReference>
<dbReference type="GO" id="GO:0005730">
    <property type="term" value="C:nucleolus"/>
    <property type="evidence" value="ECO:0007669"/>
    <property type="project" value="UniProtKB-SubCell"/>
</dbReference>
<evidence type="ECO:0000256" key="10">
    <source>
        <dbReference type="ARBA" id="ARBA00068357"/>
    </source>
</evidence>
<dbReference type="InterPro" id="IPR007807">
    <property type="entry name" value="TcmA/NAT10_helicase"/>
</dbReference>
<dbReference type="GO" id="GO:0030686">
    <property type="term" value="C:90S preribosome"/>
    <property type="evidence" value="ECO:0007669"/>
    <property type="project" value="TreeGrafter"/>
</dbReference>
<dbReference type="EC" id="2.3.1.-" evidence="11"/>
<dbReference type="FunFam" id="3.40.50.300:FF:002218">
    <property type="entry name" value="tRNA(Met) cytidine acetyltransferase TmcA"/>
    <property type="match status" value="1"/>
</dbReference>
<dbReference type="GO" id="GO:1990883">
    <property type="term" value="F:18S rRNA cytidine N-acetyltransferase activity"/>
    <property type="evidence" value="ECO:0007669"/>
    <property type="project" value="TreeGrafter"/>
</dbReference>
<evidence type="ECO:0000259" key="14">
    <source>
        <dbReference type="Pfam" id="PF08351"/>
    </source>
</evidence>
<evidence type="ECO:0000313" key="17">
    <source>
        <dbReference type="EMBL" id="CAG5126611.1"/>
    </source>
</evidence>
<feature type="domain" description="TcmA/NAT10 helicase" evidence="13">
    <location>
        <begin position="282"/>
        <end position="494"/>
    </location>
</feature>
<feature type="region of interest" description="Disordered" evidence="12">
    <location>
        <begin position="1001"/>
        <end position="1037"/>
    </location>
</feature>
<reference evidence="17" key="1">
    <citation type="submission" date="2021-04" db="EMBL/GenBank/DDBJ databases">
        <authorList>
            <consortium name="Molecular Ecology Group"/>
        </authorList>
    </citation>
    <scope>NUCLEOTIDE SEQUENCE</scope>
</reference>
<dbReference type="OrthoDB" id="10067491at2759"/>
<dbReference type="SUPFAM" id="SSF55729">
    <property type="entry name" value="Acyl-CoA N-acyltransferases (Nat)"/>
    <property type="match status" value="1"/>
</dbReference>
<dbReference type="InterPro" id="IPR033688">
    <property type="entry name" value="NAT10"/>
</dbReference>
<dbReference type="Pfam" id="PF13725">
    <property type="entry name" value="tRNA_bind_2"/>
    <property type="match status" value="1"/>
</dbReference>
<accession>A0A8S3ZI73</accession>
<evidence type="ECO:0000259" key="15">
    <source>
        <dbReference type="Pfam" id="PF13718"/>
    </source>
</evidence>
<keyword evidence="18" id="KW-1185">Reference proteome</keyword>
<dbReference type="GO" id="GO:0005524">
    <property type="term" value="F:ATP binding"/>
    <property type="evidence" value="ECO:0007669"/>
    <property type="project" value="UniProtKB-UniRule"/>
</dbReference>
<feature type="compositionally biased region" description="Basic residues" evidence="12">
    <location>
        <begin position="1024"/>
        <end position="1037"/>
    </location>
</feature>
<evidence type="ECO:0000256" key="3">
    <source>
        <dbReference type="ARBA" id="ARBA00022679"/>
    </source>
</evidence>
<keyword evidence="4 11" id="KW-0819">tRNA processing</keyword>
<dbReference type="Pfam" id="PF08351">
    <property type="entry name" value="TmcA_N"/>
    <property type="match status" value="1"/>
</dbReference>
<dbReference type="HAMAP" id="MF_03211">
    <property type="entry name" value="RNA_acetyltr_Nat10"/>
    <property type="match status" value="1"/>
</dbReference>
<feature type="compositionally biased region" description="Acidic residues" evidence="12">
    <location>
        <begin position="669"/>
        <end position="682"/>
    </location>
</feature>
<proteinExistence type="inferred from homology"/>
<dbReference type="InterPro" id="IPR032672">
    <property type="entry name" value="TmcA/NAT10/Kre33"/>
</dbReference>
<dbReference type="PANTHER" id="PTHR10925">
    <property type="entry name" value="N-ACETYLTRANSFERASE 10"/>
    <property type="match status" value="1"/>
</dbReference>
<comment type="subcellular location">
    <subcellularLocation>
        <location evidence="1 11">Nucleus</location>
        <location evidence="1 11">Nucleolus</location>
    </subcellularLocation>
</comment>
<dbReference type="Proteomes" id="UP000678393">
    <property type="component" value="Unassembled WGS sequence"/>
</dbReference>
<evidence type="ECO:0000256" key="9">
    <source>
        <dbReference type="ARBA" id="ARBA00052133"/>
    </source>
</evidence>
<evidence type="ECO:0000256" key="12">
    <source>
        <dbReference type="SAM" id="MobiDB-lite"/>
    </source>
</evidence>
<dbReference type="GO" id="GO:0000049">
    <property type="term" value="F:tRNA binding"/>
    <property type="evidence" value="ECO:0007669"/>
    <property type="project" value="TreeGrafter"/>
</dbReference>
<dbReference type="GO" id="GO:0051391">
    <property type="term" value="P:tRNA acetylation"/>
    <property type="evidence" value="ECO:0007669"/>
    <property type="project" value="UniProtKB-UniRule"/>
</dbReference>
<feature type="region of interest" description="Disordered" evidence="12">
    <location>
        <begin position="667"/>
        <end position="690"/>
    </location>
</feature>
<feature type="domain" description="N-acetyltransferase" evidence="15">
    <location>
        <begin position="534"/>
        <end position="770"/>
    </location>
</feature>
<evidence type="ECO:0000256" key="5">
    <source>
        <dbReference type="ARBA" id="ARBA00022741"/>
    </source>
</evidence>
<gene>
    <name evidence="17" type="ORF">CUNI_LOCUS12169</name>
</gene>
<dbReference type="GO" id="GO:1904812">
    <property type="term" value="P:rRNA acetylation involved in maturation of SSU-rRNA"/>
    <property type="evidence" value="ECO:0007669"/>
    <property type="project" value="InterPro"/>
</dbReference>
<name>A0A8S3ZI73_9EUPU</name>
<dbReference type="EMBL" id="CAJHNH020002402">
    <property type="protein sequence ID" value="CAG5126611.1"/>
    <property type="molecule type" value="Genomic_DNA"/>
</dbReference>
<dbReference type="InterPro" id="IPR000182">
    <property type="entry name" value="GNAT_dom"/>
</dbReference>
<evidence type="ECO:0000256" key="7">
    <source>
        <dbReference type="ARBA" id="ARBA00023242"/>
    </source>
</evidence>
<comment type="catalytic activity">
    <reaction evidence="9 11">
        <text>a cytidine in 18S rRNA + acetyl-CoA + ATP + H2O = an N(4)-acetylcytidine in 18S rRNA + ADP + phosphate + CoA + H(+)</text>
        <dbReference type="Rhea" id="RHEA:51424"/>
        <dbReference type="Rhea" id="RHEA-COMP:13575"/>
        <dbReference type="Rhea" id="RHEA-COMP:13576"/>
        <dbReference type="ChEBI" id="CHEBI:15377"/>
        <dbReference type="ChEBI" id="CHEBI:15378"/>
        <dbReference type="ChEBI" id="CHEBI:30616"/>
        <dbReference type="ChEBI" id="CHEBI:43474"/>
        <dbReference type="ChEBI" id="CHEBI:57287"/>
        <dbReference type="ChEBI" id="CHEBI:57288"/>
        <dbReference type="ChEBI" id="CHEBI:74900"/>
        <dbReference type="ChEBI" id="CHEBI:82748"/>
        <dbReference type="ChEBI" id="CHEBI:456216"/>
    </reaction>
</comment>
<dbReference type="FunFam" id="3.40.50.11040:FF:000002">
    <property type="entry name" value="RNA cytidine acetyltransferase"/>
    <property type="match status" value="1"/>
</dbReference>
<keyword evidence="6 11" id="KW-0067">ATP-binding</keyword>
<dbReference type="InterPro" id="IPR016181">
    <property type="entry name" value="Acyl_CoA_acyltransferase"/>
</dbReference>
<dbReference type="Gene3D" id="3.40.50.300">
    <property type="entry name" value="P-loop containing nucleotide triphosphate hydrolases"/>
    <property type="match status" value="1"/>
</dbReference>
<feature type="domain" description="Possible tRNA binding" evidence="16">
    <location>
        <begin position="781"/>
        <end position="992"/>
    </location>
</feature>
<dbReference type="Pfam" id="PF13718">
    <property type="entry name" value="GNAT_acetyltr_2"/>
    <property type="match status" value="1"/>
</dbReference>
<dbReference type="Pfam" id="PF05127">
    <property type="entry name" value="NAT10_TcmA_helicase"/>
    <property type="match status" value="1"/>
</dbReference>
<evidence type="ECO:0000256" key="4">
    <source>
        <dbReference type="ARBA" id="ARBA00022694"/>
    </source>
</evidence>
<dbReference type="CDD" id="cd04301">
    <property type="entry name" value="NAT_SF"/>
    <property type="match status" value="1"/>
</dbReference>
<protein>
    <recommendedName>
        <fullName evidence="10 11">RNA cytidine acetyltransferase</fullName>
        <ecNumber evidence="11">2.3.1.-</ecNumber>
    </recommendedName>
    <alternativeName>
        <fullName evidence="11">18S rRNA cytosine acetyltransferase</fullName>
    </alternativeName>
</protein>
<evidence type="ECO:0000259" key="16">
    <source>
        <dbReference type="Pfam" id="PF13725"/>
    </source>
</evidence>
<feature type="binding site" evidence="11">
    <location>
        <position position="476"/>
    </location>
    <ligand>
        <name>ATP</name>
        <dbReference type="ChEBI" id="CHEBI:30616"/>
    </ligand>
</feature>
<keyword evidence="8 11" id="KW-0012">Acyltransferase</keyword>
<feature type="binding site" evidence="11">
    <location>
        <begin position="288"/>
        <end position="297"/>
    </location>
    <ligand>
        <name>ATP</name>
        <dbReference type="ChEBI" id="CHEBI:30616"/>
    </ligand>
</feature>
<dbReference type="AlphaFoldDB" id="A0A8S3ZI73"/>
<keyword evidence="2 11" id="KW-0698">rRNA processing</keyword>
<evidence type="ECO:0000313" key="18">
    <source>
        <dbReference type="Proteomes" id="UP000678393"/>
    </source>
</evidence>
<feature type="domain" description="TmcA/NAT10 N-terminal" evidence="14">
    <location>
        <begin position="9"/>
        <end position="201"/>
    </location>
</feature>
<dbReference type="InterPro" id="IPR013562">
    <property type="entry name" value="TmcA/NAT10_N"/>
</dbReference>
<organism evidence="17 18">
    <name type="scientific">Candidula unifasciata</name>
    <dbReference type="NCBI Taxonomy" id="100452"/>
    <lineage>
        <taxon>Eukaryota</taxon>
        <taxon>Metazoa</taxon>
        <taxon>Spiralia</taxon>
        <taxon>Lophotrochozoa</taxon>
        <taxon>Mollusca</taxon>
        <taxon>Gastropoda</taxon>
        <taxon>Heterobranchia</taxon>
        <taxon>Euthyneura</taxon>
        <taxon>Panpulmonata</taxon>
        <taxon>Eupulmonata</taxon>
        <taxon>Stylommatophora</taxon>
        <taxon>Helicina</taxon>
        <taxon>Helicoidea</taxon>
        <taxon>Geomitridae</taxon>
        <taxon>Candidula</taxon>
    </lineage>
</organism>
<evidence type="ECO:0000256" key="6">
    <source>
        <dbReference type="ARBA" id="ARBA00022840"/>
    </source>
</evidence>
<comment type="caution">
    <text evidence="17">The sequence shown here is derived from an EMBL/GenBank/DDBJ whole genome shotgun (WGS) entry which is preliminary data.</text>
</comment>
<evidence type="ECO:0000256" key="11">
    <source>
        <dbReference type="HAMAP-Rule" id="MF_03211"/>
    </source>
</evidence>
<dbReference type="Gene3D" id="3.40.50.11040">
    <property type="match status" value="1"/>
</dbReference>
<feature type="binding site" evidence="11">
    <location>
        <position position="742"/>
    </location>
    <ligand>
        <name>acetyl-CoA</name>
        <dbReference type="ChEBI" id="CHEBI:57288"/>
    </ligand>
</feature>
<evidence type="ECO:0000256" key="1">
    <source>
        <dbReference type="ARBA" id="ARBA00004604"/>
    </source>
</evidence>
<keyword evidence="5 11" id="KW-0547">Nucleotide-binding</keyword>
<comment type="function">
    <text evidence="11">RNA cytidine acetyltransferase with specificity toward both 18S rRNA and tRNAs. Catalyzes the formation of N(4)-acetylcytidine (ac4C) in 18S rRNA. Required for early nucleolar cleavages of precursor rRNA at sites A0, A1 and A2 during 18S rRNA synthesis. Catalyzes the formation of ac4C in serine and leucine tRNAs. Requires a tRNA-binding adapter protein for full tRNA acetyltransferase activity but not for 18S rRNA acetylation.</text>
</comment>